<evidence type="ECO:0000313" key="2">
    <source>
        <dbReference type="EMBL" id="JAR88357.1"/>
    </source>
</evidence>
<evidence type="ECO:0000256" key="1">
    <source>
        <dbReference type="SAM" id="Phobius"/>
    </source>
</evidence>
<keyword evidence="1" id="KW-0812">Transmembrane</keyword>
<name>A0A147BC54_IXORI</name>
<sequence length="186" mass="19372">IHSSGTMGGFESLSIFVYVLGGVVAAIFVVICLCICKNQCCANSSMKKRGYNKRSYKKRGCKKRGYKKRGYKKRTQAVLVCSPHGPSVGWTTDIESGYGVIQYGGSSHNNVGNGGGNCGRGGGSGSGGGGCDSGCGQSVEPNVSSVGFDYDISTFRVGPLQLSVECYTPLSWQTPPVIDVPGTSGS</sequence>
<accession>A0A147BC54</accession>
<dbReference type="EMBL" id="GEGO01007047">
    <property type="protein sequence ID" value="JAR88357.1"/>
    <property type="molecule type" value="Transcribed_RNA"/>
</dbReference>
<protein>
    <submittedName>
        <fullName evidence="2">Uncharacterized protein</fullName>
    </submittedName>
</protein>
<organism evidence="2">
    <name type="scientific">Ixodes ricinus</name>
    <name type="common">Common tick</name>
    <name type="synonym">Acarus ricinus</name>
    <dbReference type="NCBI Taxonomy" id="34613"/>
    <lineage>
        <taxon>Eukaryota</taxon>
        <taxon>Metazoa</taxon>
        <taxon>Ecdysozoa</taxon>
        <taxon>Arthropoda</taxon>
        <taxon>Chelicerata</taxon>
        <taxon>Arachnida</taxon>
        <taxon>Acari</taxon>
        <taxon>Parasitiformes</taxon>
        <taxon>Ixodida</taxon>
        <taxon>Ixodoidea</taxon>
        <taxon>Ixodidae</taxon>
        <taxon>Ixodinae</taxon>
        <taxon>Ixodes</taxon>
    </lineage>
</organism>
<proteinExistence type="predicted"/>
<keyword evidence="1" id="KW-1133">Transmembrane helix</keyword>
<dbReference type="AlphaFoldDB" id="A0A147BC54"/>
<feature type="non-terminal residue" evidence="2">
    <location>
        <position position="1"/>
    </location>
</feature>
<keyword evidence="1" id="KW-0472">Membrane</keyword>
<reference evidence="2" key="1">
    <citation type="journal article" date="2018" name="PLoS Negl. Trop. Dis.">
        <title>Sialome diversity of ticks revealed by RNAseq of single tick salivary glands.</title>
        <authorList>
            <person name="Perner J."/>
            <person name="Kropackova S."/>
            <person name="Kopacek P."/>
            <person name="Ribeiro J.M."/>
        </authorList>
    </citation>
    <scope>NUCLEOTIDE SEQUENCE</scope>
    <source>
        <strain evidence="2">Siblings of single egg batch collected in Ceske Budejovice</strain>
        <tissue evidence="2">Salivary glands</tissue>
    </source>
</reference>
<feature type="transmembrane region" description="Helical" evidence="1">
    <location>
        <begin position="15"/>
        <end position="36"/>
    </location>
</feature>